<comment type="caution">
    <text evidence="2">The sequence shown here is derived from an EMBL/GenBank/DDBJ whole genome shotgun (WGS) entry which is preliminary data.</text>
</comment>
<feature type="region of interest" description="Disordered" evidence="1">
    <location>
        <begin position="187"/>
        <end position="218"/>
    </location>
</feature>
<evidence type="ECO:0000313" key="3">
    <source>
        <dbReference type="Proteomes" id="UP001304243"/>
    </source>
</evidence>
<keyword evidence="3" id="KW-1185">Reference proteome</keyword>
<feature type="region of interest" description="Disordered" evidence="1">
    <location>
        <begin position="14"/>
        <end position="85"/>
    </location>
</feature>
<dbReference type="GeneID" id="89953924"/>
<feature type="region of interest" description="Disordered" evidence="1">
    <location>
        <begin position="235"/>
        <end position="258"/>
    </location>
</feature>
<protein>
    <submittedName>
        <fullName evidence="2">Uncharacterized protein</fullName>
    </submittedName>
</protein>
<feature type="region of interest" description="Disordered" evidence="1">
    <location>
        <begin position="272"/>
        <end position="388"/>
    </location>
</feature>
<gene>
    <name evidence="2" type="ORF">ATC70_010238</name>
</gene>
<proteinExistence type="predicted"/>
<dbReference type="EMBL" id="JASEJX010000012">
    <property type="protein sequence ID" value="KAK4519994.1"/>
    <property type="molecule type" value="Genomic_DNA"/>
</dbReference>
<feature type="compositionally biased region" description="Basic and acidic residues" evidence="1">
    <location>
        <begin position="235"/>
        <end position="244"/>
    </location>
</feature>
<accession>A0AAN7HPU1</accession>
<dbReference type="RefSeq" id="XP_064686660.1">
    <property type="nucleotide sequence ID" value="XM_064829458.1"/>
</dbReference>
<dbReference type="Proteomes" id="UP001304243">
    <property type="component" value="Unassembled WGS sequence"/>
</dbReference>
<feature type="compositionally biased region" description="Polar residues" evidence="1">
    <location>
        <begin position="338"/>
        <end position="347"/>
    </location>
</feature>
<name>A0AAN7HPU1_9FUNG</name>
<feature type="compositionally biased region" description="Basic and acidic residues" evidence="1">
    <location>
        <begin position="293"/>
        <end position="302"/>
    </location>
</feature>
<organism evidence="2 3">
    <name type="scientific">Mucor velutinosus</name>
    <dbReference type="NCBI Taxonomy" id="708070"/>
    <lineage>
        <taxon>Eukaryota</taxon>
        <taxon>Fungi</taxon>
        <taxon>Fungi incertae sedis</taxon>
        <taxon>Mucoromycota</taxon>
        <taxon>Mucoromycotina</taxon>
        <taxon>Mucoromycetes</taxon>
        <taxon>Mucorales</taxon>
        <taxon>Mucorineae</taxon>
        <taxon>Mucoraceae</taxon>
        <taxon>Mucor</taxon>
    </lineage>
</organism>
<evidence type="ECO:0000256" key="1">
    <source>
        <dbReference type="SAM" id="MobiDB-lite"/>
    </source>
</evidence>
<sequence>MLSEYRDLLEKRRLERKRGHNPVPDLPPFVPLPKDELAQMPPSSPASFDFDSYLSRESITLSRRSPSVYSRQSVNASSPPARSRSIITPPLLALSIANDMENNQPRSPQRPSYLSQLAPFSVTPRKRLFAETTMITVEEFATDDDEPHHNKRVQSPSVNRETEYKVYHDKGPIETPVAMDQANIPNIEHSNSSEDIDMMDANTNNKIPDNEQPLSPVMEGNNMAESLSIHELSIHEESHEEDQSHNTPPATAESPLENSNNAHYASVPIEPQQQVTKDSLQEPDESQQLMSRGDIEKSKEAQDEAPGPAEASESVLQENLEKSSKVTYQTVVDEETQDNLGESQQEAGESIETPTAKEGDQTIINDHTSETENAVDPSTQGKPIKYGFDDNDIDYGGYGDVVEEDIGKTADSMRQAGDQTSQAGDKASQTEEDTPNDVLRDLRTMATANTVNLKKIRKLSNLHIQTISNLVLDSTKEARNNTTDAHEKSIIEDYYYTVNDDLKKCHKHYLQYQQCASANRRLKAYHRKKDLQFLNVIKEEGTLKRRIHDLRQEIDELDTKQDTWKRIEELFHDINQIKDTVITTVTKQV</sequence>
<dbReference type="AlphaFoldDB" id="A0AAN7HPU1"/>
<feature type="region of interest" description="Disordered" evidence="1">
    <location>
        <begin position="411"/>
        <end position="437"/>
    </location>
</feature>
<evidence type="ECO:0000313" key="2">
    <source>
        <dbReference type="EMBL" id="KAK4519994.1"/>
    </source>
</evidence>
<feature type="compositionally biased region" description="Polar residues" evidence="1">
    <location>
        <begin position="55"/>
        <end position="80"/>
    </location>
</feature>
<reference evidence="2 3" key="1">
    <citation type="submission" date="2022-11" db="EMBL/GenBank/DDBJ databases">
        <title>Mucor velutinosus strain NIH1002 WGS.</title>
        <authorList>
            <person name="Subramanian P."/>
            <person name="Mullikin J.C."/>
            <person name="Segre J.A."/>
            <person name="Zelazny A.M."/>
        </authorList>
    </citation>
    <scope>NUCLEOTIDE SEQUENCE [LARGE SCALE GENOMIC DNA]</scope>
    <source>
        <strain evidence="2 3">NIH1002</strain>
    </source>
</reference>